<dbReference type="InterPro" id="IPR032820">
    <property type="entry name" value="ATPase_put"/>
</dbReference>
<evidence type="ECO:0000256" key="2">
    <source>
        <dbReference type="SAM" id="Phobius"/>
    </source>
</evidence>
<reference evidence="3 4" key="1">
    <citation type="journal article" date="2014" name="Genome Announc.">
        <title>Draft Genome Sequence of Lutibaculum baratangense Strain AMV1T, Isolated from a Mud Volcano in Andamans, India.</title>
        <authorList>
            <person name="Singh A."/>
            <person name="Sreenivas A."/>
            <person name="Sathyanarayana Reddy G."/>
            <person name="Pinnaka A.K."/>
            <person name="Shivaji S."/>
        </authorList>
    </citation>
    <scope>NUCLEOTIDE SEQUENCE [LARGE SCALE GENOMIC DNA]</scope>
    <source>
        <strain evidence="3 4">AMV1</strain>
    </source>
</reference>
<dbReference type="EMBL" id="AWXZ01000016">
    <property type="protein sequence ID" value="ESR26220.1"/>
    <property type="molecule type" value="Genomic_DNA"/>
</dbReference>
<dbReference type="eggNOG" id="COG5336">
    <property type="taxonomic scope" value="Bacteria"/>
</dbReference>
<keyword evidence="2" id="KW-0472">Membrane</keyword>
<feature type="transmembrane region" description="Helical" evidence="2">
    <location>
        <begin position="7"/>
        <end position="24"/>
    </location>
</feature>
<dbReference type="Pfam" id="PF09527">
    <property type="entry name" value="ATPase_gene1"/>
    <property type="match status" value="1"/>
</dbReference>
<evidence type="ECO:0000313" key="4">
    <source>
        <dbReference type="Proteomes" id="UP000017819"/>
    </source>
</evidence>
<dbReference type="Proteomes" id="UP000017819">
    <property type="component" value="Unassembled WGS sequence"/>
</dbReference>
<feature type="compositionally biased region" description="Basic and acidic residues" evidence="1">
    <location>
        <begin position="60"/>
        <end position="78"/>
    </location>
</feature>
<keyword evidence="2" id="KW-0812">Transmembrane</keyword>
<dbReference type="AlphaFoldDB" id="V4RSV9"/>
<dbReference type="InterPro" id="IPR016989">
    <property type="entry name" value="Atp1_alphaprobac"/>
</dbReference>
<dbReference type="STRING" id="631454.N177_1079"/>
<feature type="transmembrane region" description="Helical" evidence="2">
    <location>
        <begin position="30"/>
        <end position="48"/>
    </location>
</feature>
<evidence type="ECO:0000256" key="1">
    <source>
        <dbReference type="SAM" id="MobiDB-lite"/>
    </source>
</evidence>
<gene>
    <name evidence="3" type="ORF">N177_1079</name>
</gene>
<feature type="region of interest" description="Disordered" evidence="1">
    <location>
        <begin position="56"/>
        <end position="78"/>
    </location>
</feature>
<keyword evidence="2" id="KW-1133">Transmembrane helix</keyword>
<name>V4RSV9_9HYPH</name>
<proteinExistence type="predicted"/>
<dbReference type="PIRSF" id="PIRSF032126">
    <property type="entry name" value="F0F1_ATP_synthase_subunit_I"/>
    <property type="match status" value="1"/>
</dbReference>
<protein>
    <recommendedName>
        <fullName evidence="5">ATP synthase protein I</fullName>
    </recommendedName>
</protein>
<evidence type="ECO:0008006" key="5">
    <source>
        <dbReference type="Google" id="ProtNLM"/>
    </source>
</evidence>
<evidence type="ECO:0000313" key="3">
    <source>
        <dbReference type="EMBL" id="ESR26220.1"/>
    </source>
</evidence>
<keyword evidence="4" id="KW-1185">Reference proteome</keyword>
<organism evidence="3 4">
    <name type="scientific">Lutibaculum baratangense AMV1</name>
    <dbReference type="NCBI Taxonomy" id="631454"/>
    <lineage>
        <taxon>Bacteria</taxon>
        <taxon>Pseudomonadati</taxon>
        <taxon>Pseudomonadota</taxon>
        <taxon>Alphaproteobacteria</taxon>
        <taxon>Hyphomicrobiales</taxon>
        <taxon>Tepidamorphaceae</taxon>
        <taxon>Lutibaculum</taxon>
    </lineage>
</organism>
<comment type="caution">
    <text evidence="3">The sequence shown here is derived from an EMBL/GenBank/DDBJ whole genome shotgun (WGS) entry which is preliminary data.</text>
</comment>
<accession>V4RSV9</accession>
<sequence>MRLAVELVAGVGVGGAIGWGLDWWLGTKPIFFLLFLGLGIAGGMTNVFRSARRMNAAVSERQRTERTAGDSPSSRDEV</sequence>